<feature type="non-terminal residue" evidence="1">
    <location>
        <position position="1"/>
    </location>
</feature>
<accession>A0A9N9KHY4</accession>
<gene>
    <name evidence="1" type="ORF">CPELLU_LOCUS20957</name>
</gene>
<evidence type="ECO:0000313" key="1">
    <source>
        <dbReference type="EMBL" id="CAG8833296.1"/>
    </source>
</evidence>
<proteinExistence type="predicted"/>
<evidence type="ECO:0000313" key="2">
    <source>
        <dbReference type="Proteomes" id="UP000789759"/>
    </source>
</evidence>
<protein>
    <submittedName>
        <fullName evidence="1">8386_t:CDS:1</fullName>
    </submittedName>
</protein>
<organism evidence="1 2">
    <name type="scientific">Cetraspora pellucida</name>
    <dbReference type="NCBI Taxonomy" id="1433469"/>
    <lineage>
        <taxon>Eukaryota</taxon>
        <taxon>Fungi</taxon>
        <taxon>Fungi incertae sedis</taxon>
        <taxon>Mucoromycota</taxon>
        <taxon>Glomeromycotina</taxon>
        <taxon>Glomeromycetes</taxon>
        <taxon>Diversisporales</taxon>
        <taxon>Gigasporaceae</taxon>
        <taxon>Cetraspora</taxon>
    </lineage>
</organism>
<dbReference type="EMBL" id="CAJVQA010070506">
    <property type="protein sequence ID" value="CAG8833296.1"/>
    <property type="molecule type" value="Genomic_DNA"/>
</dbReference>
<sequence>FKETGSTIYKDEQKLLRESKLNIFKRKKKKLLKKKEELLNKHVLKVIKDREERFTQEKISGNQAENENSDFCFAISIRSPEYHPQSPSL</sequence>
<keyword evidence="2" id="KW-1185">Reference proteome</keyword>
<name>A0A9N9KHY4_9GLOM</name>
<dbReference type="Proteomes" id="UP000789759">
    <property type="component" value="Unassembled WGS sequence"/>
</dbReference>
<reference evidence="1" key="1">
    <citation type="submission" date="2021-06" db="EMBL/GenBank/DDBJ databases">
        <authorList>
            <person name="Kallberg Y."/>
            <person name="Tangrot J."/>
            <person name="Rosling A."/>
        </authorList>
    </citation>
    <scope>NUCLEOTIDE SEQUENCE</scope>
    <source>
        <strain evidence="1">FL966</strain>
    </source>
</reference>
<comment type="caution">
    <text evidence="1">The sequence shown here is derived from an EMBL/GenBank/DDBJ whole genome shotgun (WGS) entry which is preliminary data.</text>
</comment>
<dbReference type="AlphaFoldDB" id="A0A9N9KHY4"/>